<dbReference type="Proteomes" id="UP000523821">
    <property type="component" value="Unassembled WGS sequence"/>
</dbReference>
<proteinExistence type="predicted"/>
<dbReference type="RefSeq" id="WP_183851932.1">
    <property type="nucleotide sequence ID" value="NZ_JACHOO010000001.1"/>
</dbReference>
<comment type="caution">
    <text evidence="1">The sequence shown here is derived from an EMBL/GenBank/DDBJ whole genome shotgun (WGS) entry which is preliminary data.</text>
</comment>
<dbReference type="EMBL" id="JACHOO010000001">
    <property type="protein sequence ID" value="MBB5751347.1"/>
    <property type="molecule type" value="Genomic_DNA"/>
</dbReference>
<keyword evidence="2" id="KW-1185">Reference proteome</keyword>
<evidence type="ECO:0000313" key="2">
    <source>
        <dbReference type="Proteomes" id="UP000523821"/>
    </source>
</evidence>
<name>A0A7W9FJ43_9HYPH</name>
<protein>
    <submittedName>
        <fullName evidence="1">Uncharacterized protein</fullName>
    </submittedName>
</protein>
<evidence type="ECO:0000313" key="1">
    <source>
        <dbReference type="EMBL" id="MBB5751347.1"/>
    </source>
</evidence>
<dbReference type="AlphaFoldDB" id="A0A7W9FJ43"/>
<reference evidence="1 2" key="1">
    <citation type="submission" date="2020-08" db="EMBL/GenBank/DDBJ databases">
        <title>Genomic Encyclopedia of Type Strains, Phase IV (KMG-IV): sequencing the most valuable type-strain genomes for metagenomic binning, comparative biology and taxonomic classification.</title>
        <authorList>
            <person name="Goeker M."/>
        </authorList>
    </citation>
    <scope>NUCLEOTIDE SEQUENCE [LARGE SCALE GENOMIC DNA]</scope>
    <source>
        <strain evidence="1 2">DSM 16268</strain>
    </source>
</reference>
<sequence length="305" mass="34109">MSLIAYKNEAFSEENVSSSLGKALQDLFALTARKSFSVSTEDEATILSARAAASAMVSEYFDRMVVQAAERRRNLETFEGVRFVSIGEDCFSRTVLTQWGVKPFAKLGEKSGPFDLSVHPITTTATLFETDFAGYLDRANLVFNPNYNFCTNPKLKVGFNHEVGPSYAENDFAPLIEIYERRLAHFRALMEADAPTVLVCHVQRPSAGTGTHIARLWQAIRSRWSVDNKILVAIKTWRHGETALPSATVDDPRVAVLDLHYPAEDYVWHLPKYCFTRDGFAFERQVVDFVKQASGRLVARAALAA</sequence>
<organism evidence="1 2">
    <name type="scientific">Prosthecomicrobium pneumaticum</name>
    <dbReference type="NCBI Taxonomy" id="81895"/>
    <lineage>
        <taxon>Bacteria</taxon>
        <taxon>Pseudomonadati</taxon>
        <taxon>Pseudomonadota</taxon>
        <taxon>Alphaproteobacteria</taxon>
        <taxon>Hyphomicrobiales</taxon>
        <taxon>Kaistiaceae</taxon>
        <taxon>Prosthecomicrobium</taxon>
    </lineage>
</organism>
<gene>
    <name evidence="1" type="ORF">GGQ63_000390</name>
</gene>
<accession>A0A7W9FJ43</accession>